<dbReference type="GO" id="GO:0008250">
    <property type="term" value="C:oligosaccharyltransferase complex"/>
    <property type="evidence" value="ECO:0007669"/>
    <property type="project" value="UniProtKB-UniRule"/>
</dbReference>
<comment type="subcellular location">
    <subcellularLocation>
        <location evidence="1 6">Membrane</location>
        <topology evidence="1 6">Multi-pass membrane protein</topology>
    </subcellularLocation>
</comment>
<dbReference type="EMBL" id="SEKV01000129">
    <property type="protein sequence ID" value="TFY63468.1"/>
    <property type="molecule type" value="Genomic_DNA"/>
</dbReference>
<proteinExistence type="inferred from homology"/>
<organism evidence="7 8">
    <name type="scientific">Rhodofomes roseus</name>
    <dbReference type="NCBI Taxonomy" id="34475"/>
    <lineage>
        <taxon>Eukaryota</taxon>
        <taxon>Fungi</taxon>
        <taxon>Dikarya</taxon>
        <taxon>Basidiomycota</taxon>
        <taxon>Agaricomycotina</taxon>
        <taxon>Agaricomycetes</taxon>
        <taxon>Polyporales</taxon>
        <taxon>Rhodofomes</taxon>
    </lineage>
</organism>
<dbReference type="AlphaFoldDB" id="A0A4Y9YNU8"/>
<evidence type="ECO:0000256" key="3">
    <source>
        <dbReference type="ARBA" id="ARBA00022692"/>
    </source>
</evidence>
<keyword evidence="4 6" id="KW-1133">Transmembrane helix</keyword>
<comment type="caution">
    <text evidence="7">The sequence shown here is derived from an EMBL/GenBank/DDBJ whole genome shotgun (WGS) entry which is preliminary data.</text>
</comment>
<name>A0A4Y9YNU8_9APHY</name>
<dbReference type="InterPro" id="IPR007915">
    <property type="entry name" value="TMEM258/Ost5"/>
</dbReference>
<sequence>MSDHQAIAARHASLPAFSPSVPAGLLPYLAFLLLTATFALAFYFSTLPRDKIPIREAAVASLASVLGGVGVVALFCTAGVYL</sequence>
<evidence type="ECO:0000256" key="2">
    <source>
        <dbReference type="ARBA" id="ARBA00009825"/>
    </source>
</evidence>
<evidence type="ECO:0000256" key="1">
    <source>
        <dbReference type="ARBA" id="ARBA00004141"/>
    </source>
</evidence>
<dbReference type="STRING" id="34475.A0A4Y9YNU8"/>
<gene>
    <name evidence="7" type="ORF">EVJ58_g3240</name>
</gene>
<protein>
    <recommendedName>
        <fullName evidence="6">Dolichyl-diphosphooligosaccharide-protein glycosyltransferase subunit OST5</fullName>
    </recommendedName>
</protein>
<feature type="transmembrane region" description="Helical" evidence="6">
    <location>
        <begin position="57"/>
        <end position="81"/>
    </location>
</feature>
<feature type="transmembrane region" description="Helical" evidence="6">
    <location>
        <begin position="25"/>
        <end position="45"/>
    </location>
</feature>
<dbReference type="GO" id="GO:0006487">
    <property type="term" value="P:protein N-linked glycosylation"/>
    <property type="evidence" value="ECO:0007669"/>
    <property type="project" value="UniProtKB-UniRule"/>
</dbReference>
<evidence type="ECO:0000256" key="4">
    <source>
        <dbReference type="ARBA" id="ARBA00022989"/>
    </source>
</evidence>
<keyword evidence="3 6" id="KW-0812">Transmembrane</keyword>
<dbReference type="Pfam" id="PF05251">
    <property type="entry name" value="Ost5"/>
    <property type="match status" value="1"/>
</dbReference>
<evidence type="ECO:0000313" key="7">
    <source>
        <dbReference type="EMBL" id="TFY63468.1"/>
    </source>
</evidence>
<dbReference type="Proteomes" id="UP000298390">
    <property type="component" value="Unassembled WGS sequence"/>
</dbReference>
<reference evidence="7 8" key="1">
    <citation type="submission" date="2019-01" db="EMBL/GenBank/DDBJ databases">
        <title>Genome sequencing of the rare red list fungi Fomitopsis rosea.</title>
        <authorList>
            <person name="Buettner E."/>
            <person name="Kellner H."/>
        </authorList>
    </citation>
    <scope>NUCLEOTIDE SEQUENCE [LARGE SCALE GENOMIC DNA]</scope>
    <source>
        <strain evidence="7 8">DSM 105464</strain>
    </source>
</reference>
<keyword evidence="5 6" id="KW-0472">Membrane</keyword>
<evidence type="ECO:0000256" key="5">
    <source>
        <dbReference type="ARBA" id="ARBA00023136"/>
    </source>
</evidence>
<comment type="subunit">
    <text evidence="6">Component of the oligosaccharyltransferase (OST) complex.</text>
</comment>
<evidence type="ECO:0000313" key="8">
    <source>
        <dbReference type="Proteomes" id="UP000298390"/>
    </source>
</evidence>
<accession>A0A4Y9YNU8</accession>
<evidence type="ECO:0000256" key="6">
    <source>
        <dbReference type="RuleBase" id="RU367008"/>
    </source>
</evidence>
<comment type="similarity">
    <text evidence="2 6">Belongs to the OST5 family.</text>
</comment>
<comment type="function">
    <text evidence="6">Subunit of the oligosaccharyl transferase (OST) complex that catalyzes the initial transfer of a defined glycan (Glc(3)Man(9)GlcNAc(2) in eukaryotes) from the lipid carrier dolichol-pyrophosphate to an asparagine residue within an Asn-X-Ser/Thr consensus motif in nascent polypeptide chains, the first step in protein N-glycosylation. N-glycosylation occurs cotranslationally and the complex associates with the Sec61 complex at the channel-forming translocon complex that mediates protein translocation across the endoplasmic reticulum (ER). All subunits are required for a maximal enzyme activity.</text>
</comment>